<dbReference type="InterPro" id="IPR005814">
    <property type="entry name" value="Aminotrans_3"/>
</dbReference>
<comment type="catalytic activity">
    <reaction evidence="4">
        <text>N-succinyl-(2S,6S)-2,6-diaminopimelate + 2-oxoglutarate = (S)-2-succinylamino-6-oxoheptanedioate + L-glutamate</text>
        <dbReference type="Rhea" id="RHEA:11960"/>
        <dbReference type="ChEBI" id="CHEBI:15685"/>
        <dbReference type="ChEBI" id="CHEBI:16810"/>
        <dbReference type="ChEBI" id="CHEBI:29985"/>
        <dbReference type="ChEBI" id="CHEBI:58087"/>
        <dbReference type="EC" id="2.6.1.17"/>
    </reaction>
</comment>
<dbReference type="Gene3D" id="3.90.1150.10">
    <property type="entry name" value="Aspartate Aminotransferase, domain 1"/>
    <property type="match status" value="1"/>
</dbReference>
<dbReference type="GO" id="GO:0005737">
    <property type="term" value="C:cytoplasm"/>
    <property type="evidence" value="ECO:0007669"/>
    <property type="project" value="UniProtKB-SubCell"/>
</dbReference>
<keyword evidence="6" id="KW-1185">Reference proteome</keyword>
<dbReference type="UniPathway" id="UPA00034">
    <property type="reaction ID" value="UER00020"/>
</dbReference>
<proteinExistence type="inferred from homology"/>
<feature type="modified residue" description="N6-(pyridoxal phosphate)lysine" evidence="4">
    <location>
        <position position="254"/>
    </location>
</feature>
<feature type="binding site" evidence="4">
    <location>
        <position position="282"/>
    </location>
    <ligand>
        <name>N(2)-acetyl-L-ornithine</name>
        <dbReference type="ChEBI" id="CHEBI:57805"/>
    </ligand>
</feature>
<keyword evidence="4" id="KW-0055">Arginine biosynthesis</keyword>
<evidence type="ECO:0000256" key="4">
    <source>
        <dbReference type="HAMAP-Rule" id="MF_01107"/>
    </source>
</evidence>
<dbReference type="Gene3D" id="3.40.640.10">
    <property type="entry name" value="Type I PLP-dependent aspartate aminotransferase-like (Major domain)"/>
    <property type="match status" value="1"/>
</dbReference>
<accession>A0A1H3VQD1</accession>
<keyword evidence="4" id="KW-0457">Lysine biosynthesis</keyword>
<feature type="binding site" evidence="4">
    <location>
        <begin position="225"/>
        <end position="228"/>
    </location>
    <ligand>
        <name>pyridoxal 5'-phosphate</name>
        <dbReference type="ChEBI" id="CHEBI:597326"/>
    </ligand>
</feature>
<sequence>MKHSAKITRQHFDERMVPVYSPAGFILDRGEGSRLWDNQGKEYVDFAGGIAVNALGHCHPVAVAALTQQASKLWHIGNGYTHEPVLQLAGQLIDATFADKVFFCNSGAEANEAALKLARKYAHDQGTPDKNRIIAFNNAFHGRTLFTVSAGGQPKYSKDFAPLPGAIEHLPFNDLAAAEAGIDAQTCAVIVEPIQGEGGIIPADPAFLRGLRELCDRHGALLIFDEVQTGVGRTGSLYAYMLYEVVPDVLTTAKALGGGFPIAAMLTTDALAATLSVGTHGTTYGGNPLATAVASAVFSTINTPDVLEGVQRRHAIFVERLRQIDARHGIFADIRGRGLLLGCQLNADYAGKAKALTQLAAEEGLIALIAGPDVVRFAPSLVIPEPDIEEGLQRFERAIARFQE</sequence>
<feature type="binding site" evidence="4">
    <location>
        <begin position="107"/>
        <end position="108"/>
    </location>
    <ligand>
        <name>pyridoxal 5'-phosphate</name>
        <dbReference type="ChEBI" id="CHEBI:597326"/>
    </ligand>
</feature>
<dbReference type="RefSeq" id="WP_026743079.1">
    <property type="nucleotide sequence ID" value="NZ_FNQS01000001.1"/>
</dbReference>
<dbReference type="InterPro" id="IPR015422">
    <property type="entry name" value="PyrdxlP-dep_Trfase_small"/>
</dbReference>
<comment type="function">
    <text evidence="4">Involved in both the arginine and lysine biosynthetic pathways.</text>
</comment>
<dbReference type="GO" id="GO:0009016">
    <property type="term" value="F:succinyldiaminopimelate transaminase activity"/>
    <property type="evidence" value="ECO:0007669"/>
    <property type="project" value="UniProtKB-UniRule"/>
</dbReference>
<evidence type="ECO:0000256" key="2">
    <source>
        <dbReference type="ARBA" id="ARBA00022679"/>
    </source>
</evidence>
<dbReference type="NCBIfam" id="NF009047">
    <property type="entry name" value="PRK12381.1"/>
    <property type="match status" value="1"/>
</dbReference>
<name>A0A1H3VQD1_9GAMM</name>
<dbReference type="InterPro" id="IPR004636">
    <property type="entry name" value="AcOrn/SuccOrn_fam"/>
</dbReference>
<protein>
    <recommendedName>
        <fullName evidence="4">Acetylornithine/succinyldiaminopimelate aminotransferase</fullName>
        <shortName evidence="4">ACOAT</shortName>
        <shortName evidence="4">DapATase</shortName>
        <shortName evidence="4">Succinyldiaminopimelate transferase</shortName>
        <ecNumber evidence="4">2.6.1.11</ecNumber>
        <ecNumber evidence="4">2.6.1.17</ecNumber>
    </recommendedName>
</protein>
<dbReference type="GO" id="GO:0006526">
    <property type="term" value="P:L-arginine biosynthetic process"/>
    <property type="evidence" value="ECO:0007669"/>
    <property type="project" value="UniProtKB-UniRule"/>
</dbReference>
<dbReference type="InterPro" id="IPR015421">
    <property type="entry name" value="PyrdxlP-dep_Trfase_major"/>
</dbReference>
<evidence type="ECO:0000256" key="1">
    <source>
        <dbReference type="ARBA" id="ARBA00022576"/>
    </source>
</evidence>
<keyword evidence="4" id="KW-0028">Amino-acid biosynthesis</keyword>
<dbReference type="EC" id="2.6.1.11" evidence="4"/>
<dbReference type="EC" id="2.6.1.17" evidence="4"/>
<dbReference type="SUPFAM" id="SSF53383">
    <property type="entry name" value="PLP-dependent transferases"/>
    <property type="match status" value="1"/>
</dbReference>
<dbReference type="GeneID" id="97763058"/>
<dbReference type="PIRSF" id="PIRSF000521">
    <property type="entry name" value="Transaminase_4ab_Lys_Orn"/>
    <property type="match status" value="1"/>
</dbReference>
<dbReference type="GO" id="GO:0003992">
    <property type="term" value="F:N2-acetyl-L-ornithine:2-oxoglutarate 5-aminotransferase activity"/>
    <property type="evidence" value="ECO:0007669"/>
    <property type="project" value="UniProtKB-UniRule"/>
</dbReference>
<dbReference type="NCBIfam" id="TIGR03246">
    <property type="entry name" value="arg_catab_astC"/>
    <property type="match status" value="1"/>
</dbReference>
<dbReference type="Pfam" id="PF00202">
    <property type="entry name" value="Aminotran_3"/>
    <property type="match status" value="1"/>
</dbReference>
<reference evidence="5 6" key="1">
    <citation type="submission" date="2016-10" db="EMBL/GenBank/DDBJ databases">
        <authorList>
            <person name="de Groot N.N."/>
        </authorList>
    </citation>
    <scope>NUCLEOTIDE SEQUENCE [LARGE SCALE GENOMIC DNA]</scope>
    <source>
        <strain evidence="5 6">ATCC 29281</strain>
    </source>
</reference>
<dbReference type="InterPro" id="IPR017652">
    <property type="entry name" value="Ac/SucOrn_transaminase_bac"/>
</dbReference>
<evidence type="ECO:0000313" key="6">
    <source>
        <dbReference type="Proteomes" id="UP000187280"/>
    </source>
</evidence>
<feature type="binding site" evidence="4">
    <location>
        <position position="143"/>
    </location>
    <ligand>
        <name>N(2)-acetyl-L-ornithine</name>
        <dbReference type="ChEBI" id="CHEBI:57805"/>
    </ligand>
</feature>
<organism evidence="5 6">
    <name type="scientific">Lonsdalea quercina</name>
    <dbReference type="NCBI Taxonomy" id="71657"/>
    <lineage>
        <taxon>Bacteria</taxon>
        <taxon>Pseudomonadati</taxon>
        <taxon>Pseudomonadota</taxon>
        <taxon>Gammaproteobacteria</taxon>
        <taxon>Enterobacterales</taxon>
        <taxon>Pectobacteriaceae</taxon>
        <taxon>Lonsdalea</taxon>
    </lineage>
</organism>
<evidence type="ECO:0000256" key="3">
    <source>
        <dbReference type="ARBA" id="ARBA00022898"/>
    </source>
</evidence>
<dbReference type="Proteomes" id="UP000187280">
    <property type="component" value="Unassembled WGS sequence"/>
</dbReference>
<comment type="pathway">
    <text evidence="4">Amino-acid biosynthesis; L-lysine biosynthesis via DAP pathway; LL-2,6-diaminopimelate from (S)-tetrahydrodipicolinate (succinylase route): step 2/3.</text>
</comment>
<comment type="pathway">
    <text evidence="4">Amino-acid biosynthesis; L-arginine biosynthesis; N(2)-acetyl-L-ornithine from L-glutamate: step 4/4.</text>
</comment>
<dbReference type="FunFam" id="3.40.640.10:FF:000004">
    <property type="entry name" value="Acetylornithine aminotransferase"/>
    <property type="match status" value="1"/>
</dbReference>
<keyword evidence="2 4" id="KW-0808">Transferase</keyword>
<dbReference type="GO" id="GO:0009089">
    <property type="term" value="P:lysine biosynthetic process via diaminopimelate"/>
    <property type="evidence" value="ECO:0007669"/>
    <property type="project" value="UniProtKB-UniRule"/>
</dbReference>
<comment type="catalytic activity">
    <reaction evidence="4">
        <text>N(2)-acetyl-L-ornithine + 2-oxoglutarate = N-acetyl-L-glutamate 5-semialdehyde + L-glutamate</text>
        <dbReference type="Rhea" id="RHEA:18049"/>
        <dbReference type="ChEBI" id="CHEBI:16810"/>
        <dbReference type="ChEBI" id="CHEBI:29123"/>
        <dbReference type="ChEBI" id="CHEBI:29985"/>
        <dbReference type="ChEBI" id="CHEBI:57805"/>
        <dbReference type="EC" id="2.6.1.11"/>
    </reaction>
</comment>
<evidence type="ECO:0000313" key="5">
    <source>
        <dbReference type="EMBL" id="SDZ76312.1"/>
    </source>
</evidence>
<comment type="similarity">
    <text evidence="4">Belongs to the class-III pyridoxal-phosphate-dependent aminotransferase family. ArgD subfamily.</text>
</comment>
<dbReference type="NCBIfam" id="NF002325">
    <property type="entry name" value="PRK01278.1"/>
    <property type="match status" value="1"/>
</dbReference>
<dbReference type="NCBIfam" id="NF003468">
    <property type="entry name" value="PRK05093.1"/>
    <property type="match status" value="1"/>
</dbReference>
<dbReference type="UniPathway" id="UPA00068">
    <property type="reaction ID" value="UER00109"/>
</dbReference>
<dbReference type="PANTHER" id="PTHR11986">
    <property type="entry name" value="AMINOTRANSFERASE CLASS III"/>
    <property type="match status" value="1"/>
</dbReference>
<dbReference type="InterPro" id="IPR015424">
    <property type="entry name" value="PyrdxlP-dep_Trfase"/>
</dbReference>
<keyword evidence="1 4" id="KW-0032">Aminotransferase</keyword>
<comment type="cofactor">
    <cofactor evidence="4">
        <name>pyridoxal 5'-phosphate</name>
        <dbReference type="ChEBI" id="CHEBI:597326"/>
    </cofactor>
    <text evidence="4">Binds 1 pyridoxal phosphate per subunit.</text>
</comment>
<dbReference type="GO" id="GO:0030170">
    <property type="term" value="F:pyridoxal phosphate binding"/>
    <property type="evidence" value="ECO:0007669"/>
    <property type="project" value="InterPro"/>
</dbReference>
<comment type="subunit">
    <text evidence="4">Homodimer.</text>
</comment>
<keyword evidence="3 4" id="KW-0663">Pyridoxal phosphate</keyword>
<keyword evidence="4" id="KW-0963">Cytoplasm</keyword>
<dbReference type="NCBIfam" id="TIGR00707">
    <property type="entry name" value="argD"/>
    <property type="match status" value="1"/>
</dbReference>
<dbReference type="GO" id="GO:0042802">
    <property type="term" value="F:identical protein binding"/>
    <property type="evidence" value="ECO:0007669"/>
    <property type="project" value="TreeGrafter"/>
</dbReference>
<dbReference type="InterPro" id="IPR049704">
    <property type="entry name" value="Aminotrans_3_PPA_site"/>
</dbReference>
<dbReference type="CDD" id="cd00610">
    <property type="entry name" value="OAT_like"/>
    <property type="match status" value="1"/>
</dbReference>
<feature type="binding site" evidence="4">
    <location>
        <position position="283"/>
    </location>
    <ligand>
        <name>pyridoxal 5'-phosphate</name>
        <dbReference type="ChEBI" id="CHEBI:597326"/>
    </ligand>
</feature>
<dbReference type="EMBL" id="FNQS01000001">
    <property type="protein sequence ID" value="SDZ76312.1"/>
    <property type="molecule type" value="Genomic_DNA"/>
</dbReference>
<dbReference type="eggNOG" id="COG4992">
    <property type="taxonomic scope" value="Bacteria"/>
</dbReference>
<comment type="subcellular location">
    <subcellularLocation>
        <location evidence="4">Cytoplasm</location>
    </subcellularLocation>
</comment>
<dbReference type="PROSITE" id="PS00600">
    <property type="entry name" value="AA_TRANSFER_CLASS_3"/>
    <property type="match status" value="1"/>
</dbReference>
<dbReference type="PANTHER" id="PTHR11986:SF113">
    <property type="entry name" value="SUCCINYLORNITHINE TRANSAMINASE"/>
    <property type="match status" value="1"/>
</dbReference>
<dbReference type="HAMAP" id="MF_01107">
    <property type="entry name" value="ArgD_aminotrans_3"/>
    <property type="match status" value="1"/>
</dbReference>
<gene>
    <name evidence="4" type="primary">argD</name>
    <name evidence="4" type="synonym">dapC</name>
    <name evidence="5" type="ORF">SAMN02982996_00110</name>
</gene>
<dbReference type="AlphaFoldDB" id="A0A1H3VQD1"/>
<dbReference type="STRING" id="71657.SAMN02982996_00110"/>
<feature type="binding site" evidence="4">
    <location>
        <position position="140"/>
    </location>
    <ligand>
        <name>pyridoxal 5'-phosphate</name>
        <dbReference type="ChEBI" id="CHEBI:597326"/>
    </ligand>
</feature>
<dbReference type="InterPro" id="IPR050103">
    <property type="entry name" value="Class-III_PLP-dep_AT"/>
</dbReference>